<feature type="region of interest" description="Disordered" evidence="1">
    <location>
        <begin position="1317"/>
        <end position="1364"/>
    </location>
</feature>
<feature type="region of interest" description="Disordered" evidence="1">
    <location>
        <begin position="359"/>
        <end position="417"/>
    </location>
</feature>
<feature type="compositionally biased region" description="Polar residues" evidence="1">
    <location>
        <begin position="1242"/>
        <end position="1251"/>
    </location>
</feature>
<keyword evidence="3" id="KW-1185">Reference proteome</keyword>
<gene>
    <name evidence="2" type="ORF">IAS62_001342</name>
</gene>
<feature type="compositionally biased region" description="Polar residues" evidence="1">
    <location>
        <begin position="430"/>
        <end position="448"/>
    </location>
</feature>
<protein>
    <submittedName>
        <fullName evidence="2">Uncharacterized protein</fullName>
    </submittedName>
</protein>
<feature type="compositionally biased region" description="Basic residues" evidence="1">
    <location>
        <begin position="1546"/>
        <end position="1557"/>
    </location>
</feature>
<feature type="region of interest" description="Disordered" evidence="1">
    <location>
        <begin position="905"/>
        <end position="930"/>
    </location>
</feature>
<sequence length="1732" mass="188911">MDRLFRKKSSRTSGKRLNSSKDKSKQSAALLESTTNDGSKDVYPEKRVPGVAPSLDVEIRNSLILPSLSQRFSVLLPPLATAPEDSLRTLLASQRARMHGPALTEEEEELLFAELKATEGNEWDLMPPKSNCDNDTIRTPNSKADIIPNTFPPVIETSASSPSISVSDDGQSSPLHPDTIQLISSPSPMSNSFSSFKTFGIASSPGQPTLGSLKSKDLESWMGDSMGLRKNAYLRRLPEQSGTNDLKYKSGKMRGKKEQNDKRDMPIVTLMETATGRDINPQPRIPAGSMESGSTVASLGLHSDGTPINNKLRPDLESPESSNIADRPPQAYRRSLLSGLTPAQVKRISMALEEIGGELKRGGSSMENNMSKGRTASDEEEVLASGESQKDVSGDQDEMGEERPRRPSDVFSKGSRSATSSVFLFKASPTNSTLTGRSAHTLTNTDPASPSRLPSSPRSLNLRAVVDEDVRPVPEPILTPTRLQPDKVKGTQSNTSAASTPTPSLVLHNPAYIPGQPRPIRPMQHGEMSLSSTAATSNGQPCFDILPNSRSATPDSQSLLNTLRSSTAYSDATQSTSTSPSPLLHYPIFPAKATALSRSYSVNQASGPTHKNSNQSSTAHRRGGSIALGEIESGRGLNFPSEVRSFLQKGIAEEEDEQVEKEDTRSRERLKENQNDRRSTLELGDAISRHNLEASSYDSEKIIDEKESFQSGRKSQVRDVVERVMFSLDALRTDDTTREGTISSSAIPLQHLSSDSIDSVFDLDQDVSQWMVIFDDQDFVPVDSEIDDIPDWHERPELVLEKITGLGAEELMLLQEELVAKARREREAMGLGFSPLISETPTIPMQYCSSKQRQSPPLDMEGPPMVDVRTPNPITMEGIFPITSAMEESWSMASQIADSVPCAPQLSTLDTSLPPAPAPPAHEAPSGETFSSAVSMHDNVIDSTTVSPETEKEKDFRTRIAAATAALNRNPSLQGARLERKNTKRGAAMVISSPKLLSSTAKVPTVPLTPPDHPVAADSILEKSLEKMSGSGSKMSQRWKKLMKKGPSISSSEALKPVEPISGADSGLWNPNSVSHPAPVPLLQRSNSQSVSRTLEAPIKLRQEIPLSSAPPDLNSFQFPSRTDQREGSKAEYKNCPPKISHVPVQFVTPPSTAIHSDAQLNQISQQTQSPSEDTAILNFLQAGRKLGLTEDQLKAMLIEKEMSSGSDAMRSKGSALKSAEPILKSSPSSSARQQSPGHIWQAQQPSTAINQKKEGLFRSLSKKAKELSNRLPNPELHQKEAMTPGFVPEPLHDKVVLRRTMIFPDGLFVVPSAQMASDVTPGSPNSSNVGRRPSQRKPSIRRKPLNLSKEDRELVSNSPPAHQMGFSFNVSPSQTPESIAHEGHSFSFRYRNPAPLTNVSIKPRGLTSATLSRRSLSGMSERSSTAGSLIDMYGDDQNGGEEMLLKIPDLDRDSRVIETIQEGPAQAVEICEYADGQVIWSVVDALRTSVTGSVDEDDYTFDRRLSQSSSVYSTNKESVFSEKCDLFVGTKSMNGSSGANVGGHNLRHIPGRKSVIKPRPPTDVYFTSSRDVADLIDHLSRDLESSRGRIDIISSHDSSVDADGPFHHTPFDMRQLRTPGSPSGNSQFEDAPSPASPPQRILFSQHSHPFGSKARHYPGEISPGRETSLKYHVGHQVDQPSNTISFTEGEVHDAPSGRFANSMTSTQSKPLEYRLRELMDRMRNAKPDERR</sequence>
<feature type="region of interest" description="Disordered" evidence="1">
    <location>
        <begin position="1266"/>
        <end position="1288"/>
    </location>
</feature>
<dbReference type="GeneID" id="89988117"/>
<feature type="region of interest" description="Disordered" evidence="1">
    <location>
        <begin position="1539"/>
        <end position="1563"/>
    </location>
</feature>
<feature type="region of interest" description="Disordered" evidence="1">
    <location>
        <begin position="430"/>
        <end position="459"/>
    </location>
</feature>
<evidence type="ECO:0000313" key="3">
    <source>
        <dbReference type="Proteomes" id="UP001432216"/>
    </source>
</evidence>
<feature type="region of interest" description="Disordered" evidence="1">
    <location>
        <begin position="531"/>
        <end position="557"/>
    </location>
</feature>
<feature type="compositionally biased region" description="Basic and acidic residues" evidence="1">
    <location>
        <begin position="1123"/>
        <end position="1133"/>
    </location>
</feature>
<feature type="region of interest" description="Disordered" evidence="1">
    <location>
        <begin position="475"/>
        <end position="509"/>
    </location>
</feature>
<feature type="compositionally biased region" description="Polar residues" evidence="1">
    <location>
        <begin position="1317"/>
        <end position="1330"/>
    </location>
</feature>
<proteinExistence type="predicted"/>
<feature type="compositionally biased region" description="Polar residues" evidence="1">
    <location>
        <begin position="531"/>
        <end position="540"/>
    </location>
</feature>
<feature type="compositionally biased region" description="Polar residues" evidence="1">
    <location>
        <begin position="1619"/>
        <end position="1629"/>
    </location>
</feature>
<feature type="region of interest" description="Disordered" evidence="1">
    <location>
        <begin position="302"/>
        <end position="329"/>
    </location>
</feature>
<feature type="compositionally biased region" description="Low complexity" evidence="1">
    <location>
        <begin position="449"/>
        <end position="459"/>
    </location>
</feature>
<dbReference type="EMBL" id="CP143807">
    <property type="protein sequence ID" value="WVO20052.1"/>
    <property type="molecule type" value="Genomic_DNA"/>
</dbReference>
<feature type="compositionally biased region" description="Low complexity" evidence="1">
    <location>
        <begin position="1226"/>
        <end position="1237"/>
    </location>
</feature>
<feature type="compositionally biased region" description="Basic and acidic residues" evidence="1">
    <location>
        <begin position="1605"/>
        <end position="1616"/>
    </location>
</feature>
<evidence type="ECO:0000256" key="1">
    <source>
        <dbReference type="SAM" id="MobiDB-lite"/>
    </source>
</evidence>
<feature type="region of interest" description="Disordered" evidence="1">
    <location>
        <begin position="1103"/>
        <end position="1136"/>
    </location>
</feature>
<dbReference type="RefSeq" id="XP_064719292.1">
    <property type="nucleotide sequence ID" value="XM_064863220.1"/>
</dbReference>
<feature type="compositionally biased region" description="Basic and acidic residues" evidence="1">
    <location>
        <begin position="38"/>
        <end position="47"/>
    </location>
</feature>
<feature type="compositionally biased region" description="Low complexity" evidence="1">
    <location>
        <begin position="495"/>
        <end position="504"/>
    </location>
</feature>
<reference evidence="2 3" key="1">
    <citation type="submission" date="2024-01" db="EMBL/GenBank/DDBJ databases">
        <title>Comparative genomics of Cryptococcus and Kwoniella reveals pathogenesis evolution and contrasting modes of karyotype evolution via chromosome fusion or intercentromeric recombination.</title>
        <authorList>
            <person name="Coelho M.A."/>
            <person name="David-Palma M."/>
            <person name="Shea T."/>
            <person name="Bowers K."/>
            <person name="McGinley-Smith S."/>
            <person name="Mohammad A.W."/>
            <person name="Gnirke A."/>
            <person name="Yurkov A.M."/>
            <person name="Nowrousian M."/>
            <person name="Sun S."/>
            <person name="Cuomo C.A."/>
            <person name="Heitman J."/>
        </authorList>
    </citation>
    <scope>NUCLEOTIDE SEQUENCE [LARGE SCALE GENOMIC DNA]</scope>
    <source>
        <strain evidence="2 3">7685027</strain>
    </source>
</reference>
<organism evidence="2 3">
    <name type="scientific">Cryptococcus decagattii</name>
    <dbReference type="NCBI Taxonomy" id="1859122"/>
    <lineage>
        <taxon>Eukaryota</taxon>
        <taxon>Fungi</taxon>
        <taxon>Dikarya</taxon>
        <taxon>Basidiomycota</taxon>
        <taxon>Agaricomycotina</taxon>
        <taxon>Tremellomycetes</taxon>
        <taxon>Tremellales</taxon>
        <taxon>Cryptococcaceae</taxon>
        <taxon>Cryptococcus</taxon>
        <taxon>Cryptococcus gattii species complex</taxon>
    </lineage>
</organism>
<feature type="compositionally biased region" description="Basic residues" evidence="1">
    <location>
        <begin position="1334"/>
        <end position="1345"/>
    </location>
</feature>
<feature type="compositionally biased region" description="Basic residues" evidence="1">
    <location>
        <begin position="1"/>
        <end position="14"/>
    </location>
</feature>
<feature type="compositionally biased region" description="Polar residues" evidence="1">
    <location>
        <begin position="548"/>
        <end position="557"/>
    </location>
</feature>
<name>A0ABZ2ANW7_9TREE</name>
<feature type="region of interest" description="Disordered" evidence="1">
    <location>
        <begin position="242"/>
        <end position="261"/>
    </location>
</feature>
<accession>A0ABZ2ANW7</accession>
<feature type="region of interest" description="Disordered" evidence="1">
    <location>
        <begin position="653"/>
        <end position="684"/>
    </location>
</feature>
<feature type="region of interest" description="Disordered" evidence="1">
    <location>
        <begin position="1"/>
        <end position="47"/>
    </location>
</feature>
<feature type="region of interest" description="Disordered" evidence="1">
    <location>
        <begin position="1595"/>
        <end position="1667"/>
    </location>
</feature>
<feature type="region of interest" description="Disordered" evidence="1">
    <location>
        <begin position="600"/>
        <end position="622"/>
    </location>
</feature>
<feature type="compositionally biased region" description="Polar residues" evidence="1">
    <location>
        <begin position="365"/>
        <end position="374"/>
    </location>
</feature>
<feature type="compositionally biased region" description="Polar residues" evidence="1">
    <location>
        <begin position="600"/>
        <end position="618"/>
    </location>
</feature>
<feature type="region of interest" description="Disordered" evidence="1">
    <location>
        <begin position="1203"/>
        <end position="1251"/>
    </location>
</feature>
<dbReference type="Proteomes" id="UP001432216">
    <property type="component" value="Chromosome 2"/>
</dbReference>
<feature type="compositionally biased region" description="Basic and acidic residues" evidence="1">
    <location>
        <begin position="661"/>
        <end position="680"/>
    </location>
</feature>
<evidence type="ECO:0000313" key="2">
    <source>
        <dbReference type="EMBL" id="WVO20052.1"/>
    </source>
</evidence>